<dbReference type="GO" id="GO:0016042">
    <property type="term" value="P:lipid catabolic process"/>
    <property type="evidence" value="ECO:0007669"/>
    <property type="project" value="UniProtKB-UniRule"/>
</dbReference>
<evidence type="ECO:0000313" key="7">
    <source>
        <dbReference type="Proteomes" id="UP000003157"/>
    </source>
</evidence>
<dbReference type="EMBL" id="ADKX01000048">
    <property type="protein sequence ID" value="EFW03308.1"/>
    <property type="molecule type" value="Genomic_DNA"/>
</dbReference>
<feature type="short sequence motif" description="DGA/G" evidence="4">
    <location>
        <begin position="157"/>
        <end position="159"/>
    </location>
</feature>
<dbReference type="SUPFAM" id="SSF52151">
    <property type="entry name" value="FabD/lysophospholipase-like"/>
    <property type="match status" value="1"/>
</dbReference>
<dbReference type="RefSeq" id="WP_008790454.1">
    <property type="nucleotide sequence ID" value="NZ_AKCB01000001.1"/>
</dbReference>
<sequence>MGALILEGGTFRPIFSSGVMDALLDYEVDFPYVIGVSAGITDGFSYVSKQTKRNYDILMNHRHDKRYVGIRNYLSDRSLFGLKFAYETIPNELYPFDWNTFLENPAIIKVGVTNAKTGQCEYLDGKLLDKQCTMLKATCAIPFAFPVITFNGQDYYDGGICDPIPVKQAKRDGHDKMLIVLTRPKGYQKNLSKANIIASRRLKKRYPHLVKPLLTRHELYNETLNYCEMLEQTGKAVILRPSEDVQIDSFEKDLHKIDAIYHYGYQQAVENIEKIRALLK</sequence>
<proteinExistence type="predicted"/>
<dbReference type="AlphaFoldDB" id="E7GF29"/>
<evidence type="ECO:0000256" key="2">
    <source>
        <dbReference type="ARBA" id="ARBA00022963"/>
    </source>
</evidence>
<dbReference type="Pfam" id="PF01734">
    <property type="entry name" value="Patatin"/>
    <property type="match status" value="1"/>
</dbReference>
<feature type="short sequence motif" description="GXSXG" evidence="4">
    <location>
        <begin position="35"/>
        <end position="39"/>
    </location>
</feature>
<dbReference type="OrthoDB" id="9802424at2"/>
<dbReference type="HOGENOM" id="CLU_048271_1_0_9"/>
<dbReference type="PANTHER" id="PTHR14226:SF25">
    <property type="entry name" value="PHOSPHOESTERASE"/>
    <property type="match status" value="1"/>
</dbReference>
<comment type="caution">
    <text evidence="4">Lacks conserved residue(s) required for the propagation of feature annotation.</text>
</comment>
<dbReference type="InterPro" id="IPR037483">
    <property type="entry name" value="YjjU-like"/>
</dbReference>
<gene>
    <name evidence="6" type="ORF">HMPREF9488_03372</name>
</gene>
<feature type="domain" description="PNPLA" evidence="5">
    <location>
        <begin position="4"/>
        <end position="170"/>
    </location>
</feature>
<evidence type="ECO:0000259" key="5">
    <source>
        <dbReference type="PROSITE" id="PS51635"/>
    </source>
</evidence>
<dbReference type="CDD" id="cd07208">
    <property type="entry name" value="Pat_hypo_Ecoli_yjju_like"/>
    <property type="match status" value="1"/>
</dbReference>
<dbReference type="Pfam" id="PF19890">
    <property type="entry name" value="DUF6363"/>
    <property type="match status" value="1"/>
</dbReference>
<keyword evidence="1 4" id="KW-0378">Hydrolase</keyword>
<protein>
    <submittedName>
        <fullName evidence="6">Patatin family Phospholipase</fullName>
    </submittedName>
</protein>
<organism evidence="6 7">
    <name type="scientific">Coprobacillus cateniformis</name>
    <dbReference type="NCBI Taxonomy" id="100884"/>
    <lineage>
        <taxon>Bacteria</taxon>
        <taxon>Bacillati</taxon>
        <taxon>Bacillota</taxon>
        <taxon>Erysipelotrichia</taxon>
        <taxon>Erysipelotrichales</taxon>
        <taxon>Coprobacillaceae</taxon>
        <taxon>Coprobacillus</taxon>
    </lineage>
</organism>
<keyword evidence="3 4" id="KW-0443">Lipid metabolism</keyword>
<dbReference type="PANTHER" id="PTHR14226">
    <property type="entry name" value="NEUROPATHY TARGET ESTERASE/SWISS CHEESE D.MELANOGASTER"/>
    <property type="match status" value="1"/>
</dbReference>
<dbReference type="InterPro" id="IPR016035">
    <property type="entry name" value="Acyl_Trfase/lysoPLipase"/>
</dbReference>
<feature type="active site" description="Nucleophile" evidence="4">
    <location>
        <position position="37"/>
    </location>
</feature>
<name>E7GF29_9FIRM</name>
<evidence type="ECO:0000256" key="3">
    <source>
        <dbReference type="ARBA" id="ARBA00023098"/>
    </source>
</evidence>
<comment type="caution">
    <text evidence="6">The sequence shown here is derived from an EMBL/GenBank/DDBJ whole genome shotgun (WGS) entry which is preliminary data.</text>
</comment>
<dbReference type="STRING" id="100884.GCA_000269565_00705"/>
<accession>E7GF29</accession>
<dbReference type="GeneID" id="78228601"/>
<evidence type="ECO:0000313" key="6">
    <source>
        <dbReference type="EMBL" id="EFW03308.1"/>
    </source>
</evidence>
<dbReference type="Gene3D" id="3.40.1090.10">
    <property type="entry name" value="Cytosolic phospholipase A2 catalytic domain"/>
    <property type="match status" value="1"/>
</dbReference>
<reference evidence="6 7" key="1">
    <citation type="submission" date="2010-12" db="EMBL/GenBank/DDBJ databases">
        <title>The Genome Sequence of Coprobacillus sp. strain 29_1.</title>
        <authorList>
            <consortium name="The Broad Institute Genome Sequencing Platform"/>
            <person name="Earl A."/>
            <person name="Ward D."/>
            <person name="Feldgarden M."/>
            <person name="Gevers D."/>
            <person name="Daigneault M."/>
            <person name="Sibley C.D."/>
            <person name="White A."/>
            <person name="Strauss J."/>
            <person name="Allen-Vercoe E."/>
            <person name="Young S.K."/>
            <person name="Zeng Q."/>
            <person name="Gargeya S."/>
            <person name="Fitzgerald M."/>
            <person name="Haas B."/>
            <person name="Abouelleil A."/>
            <person name="Alvarado L."/>
            <person name="Arachchi H.M."/>
            <person name="Berlin A."/>
            <person name="Brown A."/>
            <person name="Chapman S.B."/>
            <person name="Chen Z."/>
            <person name="Dunbar C."/>
            <person name="Freedman E."/>
            <person name="Gearin G."/>
            <person name="Gellesch M."/>
            <person name="Goldberg J."/>
            <person name="Griggs A."/>
            <person name="Gujja S."/>
            <person name="Heilman E."/>
            <person name="Heiman D."/>
            <person name="Howarth C."/>
            <person name="Larson L."/>
            <person name="Lui A."/>
            <person name="MacDonald P.J.P."/>
            <person name="Mehta T."/>
            <person name="Montmayeur A."/>
            <person name="Murphy C."/>
            <person name="Neiman D."/>
            <person name="Pearson M."/>
            <person name="Priest M."/>
            <person name="Roberts A."/>
            <person name="Saif S."/>
            <person name="Shea T."/>
            <person name="Shenoy N."/>
            <person name="Sisk P."/>
            <person name="Stolte C."/>
            <person name="Sykes S."/>
            <person name="White J."/>
            <person name="Yandava C."/>
            <person name="Nusbaum C."/>
            <person name="Birren B."/>
        </authorList>
    </citation>
    <scope>NUCLEOTIDE SEQUENCE [LARGE SCALE GENOMIC DNA]</scope>
    <source>
        <strain evidence="6 7">29_1</strain>
    </source>
</reference>
<dbReference type="GO" id="GO:0016787">
    <property type="term" value="F:hydrolase activity"/>
    <property type="evidence" value="ECO:0007669"/>
    <property type="project" value="UniProtKB-UniRule"/>
</dbReference>
<evidence type="ECO:0000256" key="1">
    <source>
        <dbReference type="ARBA" id="ARBA00022801"/>
    </source>
</evidence>
<keyword evidence="2 4" id="KW-0442">Lipid degradation</keyword>
<dbReference type="eggNOG" id="COG4667">
    <property type="taxonomic scope" value="Bacteria"/>
</dbReference>
<evidence type="ECO:0000256" key="4">
    <source>
        <dbReference type="PROSITE-ProRule" id="PRU01161"/>
    </source>
</evidence>
<feature type="active site" description="Proton acceptor" evidence="4">
    <location>
        <position position="157"/>
    </location>
</feature>
<dbReference type="Proteomes" id="UP000003157">
    <property type="component" value="Unassembled WGS sequence"/>
</dbReference>
<keyword evidence="7" id="KW-1185">Reference proteome</keyword>
<dbReference type="InterPro" id="IPR050301">
    <property type="entry name" value="NTE"/>
</dbReference>
<dbReference type="InterPro" id="IPR002641">
    <property type="entry name" value="PNPLA_dom"/>
</dbReference>
<dbReference type="PROSITE" id="PS51635">
    <property type="entry name" value="PNPLA"/>
    <property type="match status" value="1"/>
</dbReference>
<dbReference type="InterPro" id="IPR045943">
    <property type="entry name" value="DUF6363"/>
</dbReference>